<dbReference type="GO" id="GO:0019646">
    <property type="term" value="P:aerobic electron transport chain"/>
    <property type="evidence" value="ECO:0007669"/>
    <property type="project" value="TreeGrafter"/>
</dbReference>
<protein>
    <submittedName>
        <fullName evidence="8">Cytochrome C oxidase subunit IV family protein</fullName>
    </submittedName>
</protein>
<name>A0AA96RG16_9BACL</name>
<dbReference type="Proteomes" id="UP001305702">
    <property type="component" value="Chromosome"/>
</dbReference>
<keyword evidence="3" id="KW-1003">Cell membrane</keyword>
<feature type="transmembrane region" description="Helical" evidence="7">
    <location>
        <begin position="23"/>
        <end position="43"/>
    </location>
</feature>
<keyword evidence="9" id="KW-1185">Reference proteome</keyword>
<keyword evidence="5 7" id="KW-1133">Transmembrane helix</keyword>
<comment type="subcellular location">
    <subcellularLocation>
        <location evidence="1">Cell membrane</location>
        <topology evidence="1">Multi-pass membrane protein</topology>
    </subcellularLocation>
</comment>
<evidence type="ECO:0000256" key="5">
    <source>
        <dbReference type="ARBA" id="ARBA00022989"/>
    </source>
</evidence>
<accession>A0AA96RG16</accession>
<reference evidence="8 9" key="1">
    <citation type="submission" date="2022-02" db="EMBL/GenBank/DDBJ databases">
        <title>Paenibacillus sp. MBLB1776 Whole Genome Shotgun Sequencing.</title>
        <authorList>
            <person name="Hwang C.Y."/>
            <person name="Cho E.-S."/>
            <person name="Seo M.-J."/>
        </authorList>
    </citation>
    <scope>NUCLEOTIDE SEQUENCE [LARGE SCALE GENOMIC DNA]</scope>
    <source>
        <strain evidence="8 9">MBLB1776</strain>
    </source>
</reference>
<dbReference type="GO" id="GO:0009486">
    <property type="term" value="F:cytochrome bo3 ubiquinol oxidase activity"/>
    <property type="evidence" value="ECO:0007669"/>
    <property type="project" value="TreeGrafter"/>
</dbReference>
<evidence type="ECO:0000256" key="1">
    <source>
        <dbReference type="ARBA" id="ARBA00004651"/>
    </source>
</evidence>
<proteinExistence type="inferred from homology"/>
<dbReference type="InterPro" id="IPR050968">
    <property type="entry name" value="Cytochrome_c_oxidase_bac_sub4"/>
</dbReference>
<dbReference type="GO" id="GO:0015990">
    <property type="term" value="P:electron transport coupled proton transport"/>
    <property type="evidence" value="ECO:0007669"/>
    <property type="project" value="TreeGrafter"/>
</dbReference>
<dbReference type="InterPro" id="IPR005171">
    <property type="entry name" value="Cyt_c_oxidase_su4_prok"/>
</dbReference>
<dbReference type="PANTHER" id="PTHR36835:SF1">
    <property type="entry name" value="CYTOCHROME BO(3) UBIQUINOL OXIDASE SUBUNIT 4"/>
    <property type="match status" value="1"/>
</dbReference>
<dbReference type="GO" id="GO:0005886">
    <property type="term" value="C:plasma membrane"/>
    <property type="evidence" value="ECO:0007669"/>
    <property type="project" value="UniProtKB-SubCell"/>
</dbReference>
<feature type="transmembrane region" description="Helical" evidence="7">
    <location>
        <begin position="78"/>
        <end position="103"/>
    </location>
</feature>
<dbReference type="AlphaFoldDB" id="A0AA96RG16"/>
<gene>
    <name evidence="8" type="ORF">MJA45_01985</name>
</gene>
<sequence length="104" mass="11721">MSNNPQTSSPSNRHRLEGPKNHYIAYLVSILLTILAFAAVIYTGLDKSFLIFFLVGMALVQAIFQLAIWMHMKERGHVYAMVGIIFGFIVALSGVAAAVFWMWW</sequence>
<evidence type="ECO:0000313" key="8">
    <source>
        <dbReference type="EMBL" id="WNQ11848.1"/>
    </source>
</evidence>
<evidence type="ECO:0000256" key="6">
    <source>
        <dbReference type="ARBA" id="ARBA00023136"/>
    </source>
</evidence>
<dbReference type="Pfam" id="PF03626">
    <property type="entry name" value="COX4_pro"/>
    <property type="match status" value="1"/>
</dbReference>
<keyword evidence="4 7" id="KW-0812">Transmembrane</keyword>
<comment type="similarity">
    <text evidence="2">Belongs to the cytochrome c oxidase bacterial subunit 4 family.</text>
</comment>
<evidence type="ECO:0000313" key="9">
    <source>
        <dbReference type="Proteomes" id="UP001305702"/>
    </source>
</evidence>
<evidence type="ECO:0000256" key="3">
    <source>
        <dbReference type="ARBA" id="ARBA00022475"/>
    </source>
</evidence>
<dbReference type="RefSeq" id="WP_315605623.1">
    <property type="nucleotide sequence ID" value="NZ_CP130318.1"/>
</dbReference>
<organism evidence="8 9">
    <name type="scientific">Paenibacillus aurantius</name>
    <dbReference type="NCBI Taxonomy" id="2918900"/>
    <lineage>
        <taxon>Bacteria</taxon>
        <taxon>Bacillati</taxon>
        <taxon>Bacillota</taxon>
        <taxon>Bacilli</taxon>
        <taxon>Bacillales</taxon>
        <taxon>Paenibacillaceae</taxon>
        <taxon>Paenibacillus</taxon>
    </lineage>
</organism>
<keyword evidence="6 7" id="KW-0472">Membrane</keyword>
<feature type="transmembrane region" description="Helical" evidence="7">
    <location>
        <begin position="49"/>
        <end position="71"/>
    </location>
</feature>
<evidence type="ECO:0000256" key="4">
    <source>
        <dbReference type="ARBA" id="ARBA00022692"/>
    </source>
</evidence>
<dbReference type="EMBL" id="CP130318">
    <property type="protein sequence ID" value="WNQ11848.1"/>
    <property type="molecule type" value="Genomic_DNA"/>
</dbReference>
<evidence type="ECO:0000256" key="2">
    <source>
        <dbReference type="ARBA" id="ARBA00008079"/>
    </source>
</evidence>
<dbReference type="PANTHER" id="PTHR36835">
    <property type="entry name" value="CYTOCHROME BO(3) UBIQUINOL OXIDASE SUBUNIT 4"/>
    <property type="match status" value="1"/>
</dbReference>
<evidence type="ECO:0000256" key="7">
    <source>
        <dbReference type="SAM" id="Phobius"/>
    </source>
</evidence>
<dbReference type="GO" id="GO:0015078">
    <property type="term" value="F:proton transmembrane transporter activity"/>
    <property type="evidence" value="ECO:0007669"/>
    <property type="project" value="TreeGrafter"/>
</dbReference>
<dbReference type="KEGG" id="paun:MJA45_01985"/>
<dbReference type="GO" id="GO:0009319">
    <property type="term" value="C:cytochrome o ubiquinol oxidase complex"/>
    <property type="evidence" value="ECO:0007669"/>
    <property type="project" value="TreeGrafter"/>
</dbReference>